<dbReference type="InterPro" id="IPR002110">
    <property type="entry name" value="Ankyrin_rpt"/>
</dbReference>
<name>A0A1Z1C4M5_CLAUC</name>
<evidence type="ECO:0000313" key="2">
    <source>
        <dbReference type="EMBL" id="ANM86586.1"/>
    </source>
</evidence>
<organism evidence="2">
    <name type="scientific">Cladonia uncialis subsp. uncialis</name>
    <dbReference type="NCBI Taxonomy" id="180999"/>
    <lineage>
        <taxon>Eukaryota</taxon>
        <taxon>Fungi</taxon>
        <taxon>Dikarya</taxon>
        <taxon>Ascomycota</taxon>
        <taxon>Pezizomycotina</taxon>
        <taxon>Lecanoromycetes</taxon>
        <taxon>OSLEUM clade</taxon>
        <taxon>Lecanoromycetidae</taxon>
        <taxon>Lecanorales</taxon>
        <taxon>Lecanorineae</taxon>
        <taxon>Cladoniaceae</taxon>
        <taxon>Cladonia</taxon>
    </lineage>
</organism>
<evidence type="ECO:0000259" key="1">
    <source>
        <dbReference type="Pfam" id="PF14420"/>
    </source>
</evidence>
<protein>
    <recommendedName>
        <fullName evidence="1">Clr5 domain-containing protein</fullName>
    </recommendedName>
</protein>
<dbReference type="InterPro" id="IPR025676">
    <property type="entry name" value="Clr5_dom"/>
</dbReference>
<dbReference type="EMBL" id="KX264277">
    <property type="protein sequence ID" value="ANM86586.1"/>
    <property type="molecule type" value="Genomic_DNA"/>
</dbReference>
<dbReference type="Gene3D" id="1.25.40.20">
    <property type="entry name" value="Ankyrin repeat-containing domain"/>
    <property type="match status" value="2"/>
</dbReference>
<dbReference type="EMBL" id="MG777469">
    <property type="protein sequence ID" value="AUW30697.1"/>
    <property type="molecule type" value="Genomic_DNA"/>
</dbReference>
<dbReference type="InterPro" id="IPR036770">
    <property type="entry name" value="Ankyrin_rpt-contain_sf"/>
</dbReference>
<dbReference type="PANTHER" id="PTHR38788">
    <property type="entry name" value="CLR5 DOMAIN-CONTAINING PROTEIN"/>
    <property type="match status" value="1"/>
</dbReference>
<dbReference type="AlphaFoldDB" id="A0A1Z1C4M5"/>
<feature type="domain" description="Clr5" evidence="1">
    <location>
        <begin position="18"/>
        <end position="71"/>
    </location>
</feature>
<accession>A0A1Z1C4M5</accession>
<dbReference type="SMART" id="SM00248">
    <property type="entry name" value="ANK"/>
    <property type="match status" value="2"/>
</dbReference>
<reference evidence="2" key="1">
    <citation type="submission" date="2016-05" db="EMBL/GenBank/DDBJ databases">
        <title>Lichen genome sequencing reveals its rich biosynthetic potential.</title>
        <authorList>
            <person name="Bertrand R.L."/>
            <person name="Abdel-Hameed M."/>
            <person name="Sorensen J.L."/>
        </authorList>
    </citation>
    <scope>NUCLEOTIDE SEQUENCE</scope>
</reference>
<dbReference type="Pfam" id="PF14420">
    <property type="entry name" value="Clr5"/>
    <property type="match status" value="1"/>
</dbReference>
<proteinExistence type="predicted"/>
<reference evidence="3" key="2">
    <citation type="submission" date="2017-12" db="EMBL/GenBank/DDBJ databases">
        <title>Genome Sequencing Reveals a Rich Biosynthetic Potential.</title>
        <authorList>
            <person name="Bertrand R.L."/>
            <person name="Abdel-Hameed M.E."/>
            <person name="Sorensen J.L."/>
        </authorList>
    </citation>
    <scope>NUCLEOTIDE SEQUENCE</scope>
</reference>
<dbReference type="SUPFAM" id="SSF48403">
    <property type="entry name" value="Ankyrin repeat"/>
    <property type="match status" value="1"/>
</dbReference>
<sequence>METPMGSPPSPRGPQIQDEEWENWRDVLIHLYLENDAKLKDIVRIMAEDYKFVVTERQLRYRFFQKWDVKKNIKSYDLPILSSAIGKQRKAGRDARIGYHGRDIGRERIERASKRCKKVPLPSSRDLSSPFGTTLFLNQRFALASEALVGNRIDFNNFSKALTTRTPFPNEYSAGRELQSVDDNTKDAVGGMEGIVSNDELVSDVGSCSLMSTQEDSGQIPTRTSHLDLVSQYAGLVGASPTEAMDVDVNWPIDTCAPPESNAALARRSLNCADRAWTMSPEYCPDIQRNGDDMIANMMEHMDLQPLFECPMLTIAPLQFPYSRGLPFISPDTIVDGLEIDAVAADGTSFDTTIPSVENLLTCLLIIRCKSIALDVLRYSWEIEMFRHARLAIPIDQDRLTIEIEDLLRWIVTSCQRAVAQGQVDKEAFDGQPLLSIPVHQSNSRHPLSSANRPAKRGETLIEALKFGALGMFTIELSIAGSGRYPVGSDVITVCSIPHDQQRTSGLAVSFALNAPPFGARISPHITTFNVVPRGSSIIECVKKNDLEGMQKLFAEGQASPLDVDPRGNSLLQYAMLGGDSAVFRLLLCYGAGVQAFRYSSPESDFVWTLWTHYVNYVRIPGAPRIGPNRIEDFDKCTRMTDAVLESGYDLNEESCYHPSRPNLLFELASDGGHCWQKCSTIVAALQYLVRKGYDLEERNCEGDTPLLYAAKAHRAGAVTHLEAFAEAGSDTNATNLAGQGPLHCALGVPEDVYPEDWNVEEDDDILIPSPSFYEYRIIYSTYHDGPEGYRCHAGYICWLDTNGVSRRMQNPIQVLKERSKFKIMVLLKAGCDPNLPDRAGETPHQYAERNGLFPQWKWALIKSGYMLDEKSGQWVR</sequence>
<dbReference type="PANTHER" id="PTHR38788:SF3">
    <property type="entry name" value="CLR5 DOMAIN-CONTAINING PROTEIN"/>
    <property type="match status" value="1"/>
</dbReference>
<evidence type="ECO:0000313" key="3">
    <source>
        <dbReference type="EMBL" id="AUW30697.1"/>
    </source>
</evidence>